<feature type="transmembrane region" description="Helical" evidence="1">
    <location>
        <begin position="171"/>
        <end position="194"/>
    </location>
</feature>
<name>A0A255XRS8_9PROT</name>
<dbReference type="Proteomes" id="UP000216361">
    <property type="component" value="Unassembled WGS sequence"/>
</dbReference>
<keyword evidence="1" id="KW-0812">Transmembrane</keyword>
<keyword evidence="3" id="KW-1185">Reference proteome</keyword>
<evidence type="ECO:0000256" key="1">
    <source>
        <dbReference type="SAM" id="Phobius"/>
    </source>
</evidence>
<sequence>MRGKLSLKIVLMLQLVFGMALILTALLNYFKFEKTVTNVIASRFVVTVNGLQGDVENAMNLGLSLPELRDLEQLIEREERSDNQILAIEIADPAGTILFSTDKNRIDARLPDDWVRTMSRSDGGIWQESFEGNPVLGATLRNTFGQVAGSVMLRYAKSAITQRTAAVRPGLSIAAAIAIIGCGLVTVVGVWLVFRKIIGGFRDGETYVTAAFAAGGEAASVPKPQGALGDDLVAIVDTLKGAERELKQAAEKA</sequence>
<accession>A0A255XRS8</accession>
<gene>
    <name evidence="2" type="ORF">CHR90_06020</name>
</gene>
<evidence type="ECO:0000313" key="2">
    <source>
        <dbReference type="EMBL" id="OYQ19678.1"/>
    </source>
</evidence>
<feature type="transmembrane region" description="Helical" evidence="1">
    <location>
        <begin position="9"/>
        <end position="30"/>
    </location>
</feature>
<keyword evidence="1" id="KW-0472">Membrane</keyword>
<dbReference type="AlphaFoldDB" id="A0A255XRS8"/>
<dbReference type="EMBL" id="NOXS01000030">
    <property type="protein sequence ID" value="OYQ19678.1"/>
    <property type="molecule type" value="Genomic_DNA"/>
</dbReference>
<reference evidence="2 3" key="1">
    <citation type="submission" date="2017-07" db="EMBL/GenBank/DDBJ databases">
        <title>Elstera cyanobacteriorum sp. nov., a novel bacterium isolated from cyanobacterial aggregates in a eutrophic lake.</title>
        <authorList>
            <person name="Cai H."/>
        </authorList>
    </citation>
    <scope>NUCLEOTIDE SEQUENCE [LARGE SCALE GENOMIC DNA]</scope>
    <source>
        <strain evidence="2 3">TH019</strain>
    </source>
</reference>
<comment type="caution">
    <text evidence="2">The sequence shown here is derived from an EMBL/GenBank/DDBJ whole genome shotgun (WGS) entry which is preliminary data.</text>
</comment>
<keyword evidence="1" id="KW-1133">Transmembrane helix</keyword>
<organism evidence="2 3">
    <name type="scientific">Elstera cyanobacteriorum</name>
    <dbReference type="NCBI Taxonomy" id="2022747"/>
    <lineage>
        <taxon>Bacteria</taxon>
        <taxon>Pseudomonadati</taxon>
        <taxon>Pseudomonadota</taxon>
        <taxon>Alphaproteobacteria</taxon>
        <taxon>Rhodospirillales</taxon>
        <taxon>Rhodospirillaceae</taxon>
        <taxon>Elstera</taxon>
    </lineage>
</organism>
<proteinExistence type="predicted"/>
<evidence type="ECO:0000313" key="3">
    <source>
        <dbReference type="Proteomes" id="UP000216361"/>
    </source>
</evidence>
<protein>
    <submittedName>
        <fullName evidence="2">Uncharacterized protein</fullName>
    </submittedName>
</protein>